<evidence type="ECO:0000256" key="1">
    <source>
        <dbReference type="SAM" id="SignalP"/>
    </source>
</evidence>
<dbReference type="GO" id="GO:0004559">
    <property type="term" value="F:alpha-mannosidase activity"/>
    <property type="evidence" value="ECO:0007669"/>
    <property type="project" value="InterPro"/>
</dbReference>
<accession>A0A929L465</accession>
<evidence type="ECO:0000313" key="3">
    <source>
        <dbReference type="EMBL" id="MBE9663705.1"/>
    </source>
</evidence>
<reference evidence="3" key="1">
    <citation type="submission" date="2020-10" db="EMBL/GenBank/DDBJ databases">
        <title>Mucilaginibacter mali sp. nov., isolated from rhizosphere soil of apple orchard.</title>
        <authorList>
            <person name="Lee J.-S."/>
            <person name="Kim H.S."/>
            <person name="Kim J.-S."/>
        </authorList>
    </citation>
    <scope>NUCLEOTIDE SEQUENCE</scope>
    <source>
        <strain evidence="3">KCTC 22746</strain>
    </source>
</reference>
<dbReference type="InterPro" id="IPR013780">
    <property type="entry name" value="Glyco_hydro_b"/>
</dbReference>
<evidence type="ECO:0000313" key="4">
    <source>
        <dbReference type="Proteomes" id="UP000622475"/>
    </source>
</evidence>
<dbReference type="AlphaFoldDB" id="A0A929L465"/>
<dbReference type="Gene3D" id="2.70.98.30">
    <property type="entry name" value="Golgi alpha-mannosidase II, domain 4"/>
    <property type="match status" value="2"/>
</dbReference>
<dbReference type="InterPro" id="IPR011330">
    <property type="entry name" value="Glyco_hydro/deAcase_b/a-brl"/>
</dbReference>
<dbReference type="SUPFAM" id="SSF88713">
    <property type="entry name" value="Glycoside hydrolase/deacetylase"/>
    <property type="match status" value="1"/>
</dbReference>
<dbReference type="SUPFAM" id="SSF74650">
    <property type="entry name" value="Galactose mutarotase-like"/>
    <property type="match status" value="1"/>
</dbReference>
<dbReference type="PANTHER" id="PTHR46017:SF1">
    <property type="entry name" value="ALPHA-MANNOSIDASE 2C1"/>
    <property type="match status" value="1"/>
</dbReference>
<feature type="domain" description="Glycosyl hydrolase family 38 C-terminal" evidence="2">
    <location>
        <begin position="484"/>
        <end position="686"/>
    </location>
</feature>
<comment type="caution">
    <text evidence="3">The sequence shown here is derived from an EMBL/GenBank/DDBJ whole genome shotgun (WGS) entry which is preliminary data.</text>
</comment>
<dbReference type="PANTHER" id="PTHR46017">
    <property type="entry name" value="ALPHA-MANNOSIDASE 2C1"/>
    <property type="match status" value="1"/>
</dbReference>
<dbReference type="GO" id="GO:0030246">
    <property type="term" value="F:carbohydrate binding"/>
    <property type="evidence" value="ECO:0007669"/>
    <property type="project" value="InterPro"/>
</dbReference>
<dbReference type="InterPro" id="IPR011682">
    <property type="entry name" value="Glyco_hydro_38_C"/>
</dbReference>
<keyword evidence="1" id="KW-0732">Signal</keyword>
<keyword evidence="3" id="KW-0378">Hydrolase</keyword>
<dbReference type="InterPro" id="IPR011013">
    <property type="entry name" value="Gal_mutarotase_sf_dom"/>
</dbReference>
<protein>
    <submittedName>
        <fullName evidence="3">Glycosyl hydrolase</fullName>
    </submittedName>
</protein>
<evidence type="ECO:0000259" key="2">
    <source>
        <dbReference type="Pfam" id="PF07748"/>
    </source>
</evidence>
<feature type="chain" id="PRO_5037587752" evidence="1">
    <location>
        <begin position="21"/>
        <end position="850"/>
    </location>
</feature>
<proteinExistence type="predicted"/>
<organism evidence="3 4">
    <name type="scientific">Mucilaginibacter myungsuensis</name>
    <dbReference type="NCBI Taxonomy" id="649104"/>
    <lineage>
        <taxon>Bacteria</taxon>
        <taxon>Pseudomonadati</taxon>
        <taxon>Bacteroidota</taxon>
        <taxon>Sphingobacteriia</taxon>
        <taxon>Sphingobacteriales</taxon>
        <taxon>Sphingobacteriaceae</taxon>
        <taxon>Mucilaginibacter</taxon>
    </lineage>
</organism>
<dbReference type="GO" id="GO:0009313">
    <property type="term" value="P:oligosaccharide catabolic process"/>
    <property type="evidence" value="ECO:0007669"/>
    <property type="project" value="TreeGrafter"/>
</dbReference>
<dbReference type="GO" id="GO:0006013">
    <property type="term" value="P:mannose metabolic process"/>
    <property type="evidence" value="ECO:0007669"/>
    <property type="project" value="InterPro"/>
</dbReference>
<dbReference type="Pfam" id="PF07748">
    <property type="entry name" value="Glyco_hydro_38C"/>
    <property type="match status" value="1"/>
</dbReference>
<dbReference type="Gene3D" id="2.60.40.1180">
    <property type="entry name" value="Golgi alpha-mannosidase II"/>
    <property type="match status" value="1"/>
</dbReference>
<name>A0A929L465_9SPHI</name>
<keyword evidence="4" id="KW-1185">Reference proteome</keyword>
<sequence>MKRSFAIAVSLAFAFSAATAQKKAYFVDGYHGGVWGHYPDQYTTFMVDQLKAHPEWKINIELEPETWDRARVVDPNGYARFKEMIKDQNSKTGRIEYVSAAYGQSYLYNISAESIIAQFQYGMKKVREHFPEVKFTTYSSEEPCFTSALPQLLRSFGINHMSLKSPNTLWGGYVRAFGGGIVNLIGPDGTGIRTSPRYAIEELLPGSTWQTEGYTASRKFMNAAFAAGIENPVAMTLQDAGWKGGPFLGNGNRSYQPTEYTTWRNYFENVSANDKATDHKFSQEDMLTSLVWGAQVTQRIAQQVRASENKIVSTQKLAAMAKVYNNTDWPTAAFEKAWQPLLLSQHHDCWIVPYNGSRGDTWADKVVKWTGYTNKACDSIAQIATAVKSGAASANVKYVKVYNTLGVSRNEPVSVDLPAGWQGKDITVSDMQGKAVPSQLVDAKIVFNADVPSVGYSTYQLTLRKAVATTGAMVKQINGKYIIETDLYRLVVDPAKGGTIESLIAKKLEGKEFVDKANARGFNELRGDFHNNGGFKSGMDGAAEVSVVENGPLRVKVDVKGTINGTGFTQTISLAQGQPKIDIWLNIDWQSNVGIGLLTPPNTYKAEVPKKAFYDDRHKLLTLFPLNLTRQKVYKNAPFDVTESKLDNTFFDSWDSIKNNIVLNWVDVTDGNGAYGMTMLSDHTSNYTHGTDFPLGLTVQYSGVGLWGRNYRVDGPTKIHYALMPHKGKWDQSGVWTAGTQWNEPLIATVIDTKPAAADLSKSLVKVGGKGIEVTNITFDGDDMLVRLFNAEGRNVPYKVTIDRPATTASLVELNGDVKQKLAVTKEVGGKSSVTVSMPRFGFRTVRMNR</sequence>
<dbReference type="Proteomes" id="UP000622475">
    <property type="component" value="Unassembled WGS sequence"/>
</dbReference>
<gene>
    <name evidence="3" type="ORF">IRJ16_17595</name>
</gene>
<dbReference type="EMBL" id="JADFFL010000007">
    <property type="protein sequence ID" value="MBE9663705.1"/>
    <property type="molecule type" value="Genomic_DNA"/>
</dbReference>
<dbReference type="Gene3D" id="3.20.110.10">
    <property type="entry name" value="Glycoside hydrolase 38, N terminal domain"/>
    <property type="match status" value="1"/>
</dbReference>
<dbReference type="InterPro" id="IPR027291">
    <property type="entry name" value="Glyco_hydro_38_N_sf"/>
</dbReference>
<feature type="signal peptide" evidence="1">
    <location>
        <begin position="1"/>
        <end position="20"/>
    </location>
</feature>